<organism evidence="2 3">
    <name type="scientific">Alkalidesulfovibrio alkalitolerans DSM 16529</name>
    <dbReference type="NCBI Taxonomy" id="1121439"/>
    <lineage>
        <taxon>Bacteria</taxon>
        <taxon>Pseudomonadati</taxon>
        <taxon>Thermodesulfobacteriota</taxon>
        <taxon>Desulfovibrionia</taxon>
        <taxon>Desulfovibrionales</taxon>
        <taxon>Desulfovibrionaceae</taxon>
        <taxon>Alkalidesulfovibrio</taxon>
    </lineage>
</organism>
<dbReference type="RefSeq" id="WP_020885669.1">
    <property type="nucleotide sequence ID" value="NZ_ATHI01000001.1"/>
</dbReference>
<name>S7TI13_9BACT</name>
<feature type="compositionally biased region" description="Low complexity" evidence="1">
    <location>
        <begin position="240"/>
        <end position="250"/>
    </location>
</feature>
<evidence type="ECO:0000313" key="2">
    <source>
        <dbReference type="EMBL" id="EPR36255.1"/>
    </source>
</evidence>
<feature type="region of interest" description="Disordered" evidence="1">
    <location>
        <begin position="211"/>
        <end position="266"/>
    </location>
</feature>
<sequence>MARRPPGAARLAAYPELVERELDEAVRHAALFGPDDETKRGEYVRSLASTVLGKAVQTRLADDPGAARVLLDRWGGFFHDPERGRLDAEIGEALRGRRIDQAWQEVAPAIRHDADAETLGAALRDPGFAARHGLSPDDAAHLGDRLAVAFAASRRNHAREQEQGAQRETERFWELAQDDPAGALDHLRRAKHLSGEQAQRFREALLDQTRDWQSPPAAPGAEHPGVTEPVAPVPAPAAPGDPAAQASAPVAPAPAEPAAPASDSHEDWRLRQLGADKPQALRERDYDHDIVPDVEIVQQENIRALIDQMARLKFPETGDLNRDVHAQREEYRQQLQRTFVSEMVLGRDARKAVWAELEGVESRRRPDPALVNAALTPQAGIDPQTLANAVSNDEKSLGQYTRDRGRMQDDIHALWNKRRNKTITDEENDRLERLERDLPPEVKAKNAMDWLITVANEEFQDKADKAGRVAAAGGLGIVGSAAVQREFETSAGKYYKEFSTMRDKNGEAMPEEMAQIGALLGGLMHSGLEVLEYAGLGAVLGSGAKVGGKAAAAALKEALKKPENFKVIAEGAVKAGKALGISSLKNLGESTIQHYYSKVVGKASNLVGKTDFEAEVKSDDVIEIINDAAGKTFTGGAKRALVK</sequence>
<dbReference type="AlphaFoldDB" id="S7TI13"/>
<protein>
    <submittedName>
        <fullName evidence="2">Uncharacterized protein</fullName>
    </submittedName>
</protein>
<reference evidence="2 3" key="1">
    <citation type="journal article" date="2013" name="Genome Announc.">
        <title>Draft genome sequences for three mercury-methylating, sulfate-reducing bacteria.</title>
        <authorList>
            <person name="Brown S.D."/>
            <person name="Hurt R.A.Jr."/>
            <person name="Gilmour C.C."/>
            <person name="Elias D.A."/>
        </authorList>
    </citation>
    <scope>NUCLEOTIDE SEQUENCE [LARGE SCALE GENOMIC DNA]</scope>
    <source>
        <strain evidence="2 3">DSM 16529</strain>
    </source>
</reference>
<evidence type="ECO:0000256" key="1">
    <source>
        <dbReference type="SAM" id="MobiDB-lite"/>
    </source>
</evidence>
<evidence type="ECO:0000313" key="3">
    <source>
        <dbReference type="Proteomes" id="UP000014975"/>
    </source>
</evidence>
<keyword evidence="3" id="KW-1185">Reference proteome</keyword>
<accession>S7TI13</accession>
<dbReference type="EMBL" id="ATHI01000001">
    <property type="protein sequence ID" value="EPR36255.1"/>
    <property type="molecule type" value="Genomic_DNA"/>
</dbReference>
<dbReference type="Proteomes" id="UP000014975">
    <property type="component" value="Unassembled WGS sequence"/>
</dbReference>
<dbReference type="eggNOG" id="ENOG5032F6I">
    <property type="taxonomic scope" value="Bacteria"/>
</dbReference>
<gene>
    <name evidence="2" type="ORF">dsat_1783</name>
</gene>
<proteinExistence type="predicted"/>
<dbReference type="PATRIC" id="fig|1121439.3.peg.167"/>
<comment type="caution">
    <text evidence="2">The sequence shown here is derived from an EMBL/GenBank/DDBJ whole genome shotgun (WGS) entry which is preliminary data.</text>
</comment>